<dbReference type="InterPro" id="IPR013785">
    <property type="entry name" value="Aldolase_TIM"/>
</dbReference>
<dbReference type="EC" id="4.1.2.4" evidence="2"/>
<dbReference type="EMBL" id="BARS01009250">
    <property type="protein sequence ID" value="GAF71992.1"/>
    <property type="molecule type" value="Genomic_DNA"/>
</dbReference>
<dbReference type="GO" id="GO:0009264">
    <property type="term" value="P:deoxyribonucleotide catabolic process"/>
    <property type="evidence" value="ECO:0007669"/>
    <property type="project" value="InterPro"/>
</dbReference>
<keyword evidence="5" id="KW-0704">Schiff base</keyword>
<name>X0S7V7_9ZZZZ</name>
<evidence type="ECO:0000256" key="4">
    <source>
        <dbReference type="ARBA" id="ARBA00023239"/>
    </source>
</evidence>
<keyword evidence="4" id="KW-0456">Lyase</keyword>
<evidence type="ECO:0000313" key="8">
    <source>
        <dbReference type="EMBL" id="GAF71992.1"/>
    </source>
</evidence>
<dbReference type="NCBIfam" id="TIGR00126">
    <property type="entry name" value="deoC"/>
    <property type="match status" value="1"/>
</dbReference>
<dbReference type="Pfam" id="PF01791">
    <property type="entry name" value="DeoC"/>
    <property type="match status" value="1"/>
</dbReference>
<protein>
    <recommendedName>
        <fullName evidence="2">deoxyribose-phosphate aldolase</fullName>
        <ecNumber evidence="2">4.1.2.4</ecNumber>
    </recommendedName>
    <alternativeName>
        <fullName evidence="6">2-deoxy-D-ribose 5-phosphate aldolase</fullName>
    </alternativeName>
</protein>
<sequence>MKKEEVSSMIDHTCLKIGAKYDCIKGVCYEAMKYNFATVAIHPAYITYAKKLLEGSSVGITSAIAFPFGGWDAEMKVFEAQDAINRGATDCDFVINTGALKGKKYDVIKREMELLRKACKNTIVKSIIEVALLNEDEIVKACELGAAAGLDFIKTSTGFFGKATPENARLMFNVLKNTSTKLKVSGGMRTAEHAKVMIEAGAQRLGTSFGAEIVEKWKE</sequence>
<dbReference type="Gene3D" id="3.20.20.70">
    <property type="entry name" value="Aldolase class I"/>
    <property type="match status" value="1"/>
</dbReference>
<dbReference type="GO" id="GO:0005737">
    <property type="term" value="C:cytoplasm"/>
    <property type="evidence" value="ECO:0007669"/>
    <property type="project" value="InterPro"/>
</dbReference>
<comment type="caution">
    <text evidence="8">The sequence shown here is derived from an EMBL/GenBank/DDBJ whole genome shotgun (WGS) entry which is preliminary data.</text>
</comment>
<dbReference type="SMART" id="SM01133">
    <property type="entry name" value="DeoC"/>
    <property type="match status" value="1"/>
</dbReference>
<reference evidence="8" key="1">
    <citation type="journal article" date="2014" name="Front. Microbiol.">
        <title>High frequency of phylogenetically diverse reductive dehalogenase-homologous genes in deep subseafloor sedimentary metagenomes.</title>
        <authorList>
            <person name="Kawai M."/>
            <person name="Futagami T."/>
            <person name="Toyoda A."/>
            <person name="Takaki Y."/>
            <person name="Nishi S."/>
            <person name="Hori S."/>
            <person name="Arai W."/>
            <person name="Tsubouchi T."/>
            <person name="Morono Y."/>
            <person name="Uchiyama I."/>
            <person name="Ito T."/>
            <person name="Fujiyama A."/>
            <person name="Inagaki F."/>
            <person name="Takami H."/>
        </authorList>
    </citation>
    <scope>NUCLEOTIDE SEQUENCE</scope>
    <source>
        <strain evidence="8">Expedition CK06-06</strain>
    </source>
</reference>
<evidence type="ECO:0000256" key="6">
    <source>
        <dbReference type="ARBA" id="ARBA00032755"/>
    </source>
</evidence>
<keyword evidence="3" id="KW-0963">Cytoplasm</keyword>
<dbReference type="PANTHER" id="PTHR10889">
    <property type="entry name" value="DEOXYRIBOSE-PHOSPHATE ALDOLASE"/>
    <property type="match status" value="1"/>
</dbReference>
<gene>
    <name evidence="8" type="ORF">S01H1_17433</name>
</gene>
<dbReference type="GO" id="GO:0016052">
    <property type="term" value="P:carbohydrate catabolic process"/>
    <property type="evidence" value="ECO:0007669"/>
    <property type="project" value="TreeGrafter"/>
</dbReference>
<evidence type="ECO:0000256" key="1">
    <source>
        <dbReference type="ARBA" id="ARBA00010936"/>
    </source>
</evidence>
<evidence type="ECO:0000256" key="2">
    <source>
        <dbReference type="ARBA" id="ARBA00012515"/>
    </source>
</evidence>
<comment type="catalytic activity">
    <reaction evidence="7">
        <text>2-deoxy-D-ribose 5-phosphate = D-glyceraldehyde 3-phosphate + acetaldehyde</text>
        <dbReference type="Rhea" id="RHEA:12821"/>
        <dbReference type="ChEBI" id="CHEBI:15343"/>
        <dbReference type="ChEBI" id="CHEBI:59776"/>
        <dbReference type="ChEBI" id="CHEBI:62877"/>
        <dbReference type="EC" id="4.1.2.4"/>
    </reaction>
</comment>
<accession>X0S7V7</accession>
<dbReference type="SUPFAM" id="SSF51569">
    <property type="entry name" value="Aldolase"/>
    <property type="match status" value="1"/>
</dbReference>
<evidence type="ECO:0000256" key="3">
    <source>
        <dbReference type="ARBA" id="ARBA00022490"/>
    </source>
</evidence>
<dbReference type="InterPro" id="IPR011343">
    <property type="entry name" value="DeoC"/>
</dbReference>
<dbReference type="CDD" id="cd00959">
    <property type="entry name" value="DeoC"/>
    <property type="match status" value="1"/>
</dbReference>
<proteinExistence type="inferred from homology"/>
<dbReference type="InterPro" id="IPR002915">
    <property type="entry name" value="DeoC/FbaB/LacD_aldolase"/>
</dbReference>
<dbReference type="PANTHER" id="PTHR10889:SF1">
    <property type="entry name" value="DEOXYRIBOSE-PHOSPHATE ALDOLASE"/>
    <property type="match status" value="1"/>
</dbReference>
<evidence type="ECO:0000256" key="7">
    <source>
        <dbReference type="ARBA" id="ARBA00048791"/>
    </source>
</evidence>
<dbReference type="PIRSF" id="PIRSF001357">
    <property type="entry name" value="DeoC"/>
    <property type="match status" value="1"/>
</dbReference>
<evidence type="ECO:0000256" key="5">
    <source>
        <dbReference type="ARBA" id="ARBA00023270"/>
    </source>
</evidence>
<organism evidence="8">
    <name type="scientific">marine sediment metagenome</name>
    <dbReference type="NCBI Taxonomy" id="412755"/>
    <lineage>
        <taxon>unclassified sequences</taxon>
        <taxon>metagenomes</taxon>
        <taxon>ecological metagenomes</taxon>
    </lineage>
</organism>
<dbReference type="InterPro" id="IPR028581">
    <property type="entry name" value="DeoC_typeI"/>
</dbReference>
<dbReference type="AlphaFoldDB" id="X0S7V7"/>
<dbReference type="FunFam" id="3.20.20.70:FF:000044">
    <property type="entry name" value="Deoxyribose-phosphate aldolase"/>
    <property type="match status" value="1"/>
</dbReference>
<dbReference type="HAMAP" id="MF_00114">
    <property type="entry name" value="DeoC_type1"/>
    <property type="match status" value="1"/>
</dbReference>
<comment type="similarity">
    <text evidence="1">Belongs to the DeoC/FbaB aldolase family. DeoC type 1 subfamily.</text>
</comment>
<dbReference type="GO" id="GO:0004139">
    <property type="term" value="F:deoxyribose-phosphate aldolase activity"/>
    <property type="evidence" value="ECO:0007669"/>
    <property type="project" value="UniProtKB-EC"/>
</dbReference>